<sequence>MAQATTHATTGQTTAQAAPAPGSHAEGQHHPIKVYLLVWFWLFVLSACSYLVDYFGLQGLLRWSLILLFMIVKAGLIVGVFMHMAWERLALAYAILVPPIVLLVFVGIMVVESHYTLFTRLFFSGVTP</sequence>
<keyword evidence="2" id="KW-1003">Cell membrane</keyword>
<evidence type="ECO:0000313" key="8">
    <source>
        <dbReference type="EMBL" id="MDY0884932.1"/>
    </source>
</evidence>
<dbReference type="EMBL" id="JAXCLW010000006">
    <property type="protein sequence ID" value="MDY0884932.1"/>
    <property type="molecule type" value="Genomic_DNA"/>
</dbReference>
<dbReference type="Pfam" id="PF03626">
    <property type="entry name" value="COX4_pro"/>
    <property type="match status" value="1"/>
</dbReference>
<keyword evidence="4 7" id="KW-1133">Transmembrane helix</keyword>
<accession>A0ABU5EGB2</accession>
<comment type="caution">
    <text evidence="8">The sequence shown here is derived from an EMBL/GenBank/DDBJ whole genome shotgun (WGS) entry which is preliminary data.</text>
</comment>
<keyword evidence="3 7" id="KW-0812">Transmembrane</keyword>
<evidence type="ECO:0000313" key="9">
    <source>
        <dbReference type="Proteomes" id="UP001279642"/>
    </source>
</evidence>
<feature type="transmembrane region" description="Helical" evidence="7">
    <location>
        <begin position="34"/>
        <end position="52"/>
    </location>
</feature>
<evidence type="ECO:0000256" key="7">
    <source>
        <dbReference type="SAM" id="Phobius"/>
    </source>
</evidence>
<proteinExistence type="predicted"/>
<evidence type="ECO:0000256" key="5">
    <source>
        <dbReference type="ARBA" id="ARBA00023136"/>
    </source>
</evidence>
<evidence type="ECO:0000256" key="2">
    <source>
        <dbReference type="ARBA" id="ARBA00022475"/>
    </source>
</evidence>
<feature type="transmembrane region" description="Helical" evidence="7">
    <location>
        <begin position="64"/>
        <end position="84"/>
    </location>
</feature>
<dbReference type="InterPro" id="IPR005171">
    <property type="entry name" value="Cyt_c_oxidase_su4_prok"/>
</dbReference>
<keyword evidence="5 7" id="KW-0472">Membrane</keyword>
<reference evidence="8 9" key="1">
    <citation type="journal article" date="2016" name="Antonie Van Leeuwenhoek">
        <title>Dongia soli sp. nov., isolated from soil from Dokdo, Korea.</title>
        <authorList>
            <person name="Kim D.U."/>
            <person name="Lee H."/>
            <person name="Kim H."/>
            <person name="Kim S.G."/>
            <person name="Ka J.O."/>
        </authorList>
    </citation>
    <scope>NUCLEOTIDE SEQUENCE [LARGE SCALE GENOMIC DNA]</scope>
    <source>
        <strain evidence="8 9">D78</strain>
    </source>
</reference>
<comment type="subcellular location">
    <subcellularLocation>
        <location evidence="1">Cell membrane</location>
        <topology evidence="1">Multi-pass membrane protein</topology>
    </subcellularLocation>
</comment>
<feature type="transmembrane region" description="Helical" evidence="7">
    <location>
        <begin position="90"/>
        <end position="111"/>
    </location>
</feature>
<feature type="region of interest" description="Disordered" evidence="6">
    <location>
        <begin position="1"/>
        <end position="24"/>
    </location>
</feature>
<organism evidence="8 9">
    <name type="scientific">Dongia soli</name>
    <dbReference type="NCBI Taxonomy" id="600628"/>
    <lineage>
        <taxon>Bacteria</taxon>
        <taxon>Pseudomonadati</taxon>
        <taxon>Pseudomonadota</taxon>
        <taxon>Alphaproteobacteria</taxon>
        <taxon>Rhodospirillales</taxon>
        <taxon>Dongiaceae</taxon>
        <taxon>Dongia</taxon>
    </lineage>
</organism>
<dbReference type="Proteomes" id="UP001279642">
    <property type="component" value="Unassembled WGS sequence"/>
</dbReference>
<keyword evidence="9" id="KW-1185">Reference proteome</keyword>
<evidence type="ECO:0000256" key="3">
    <source>
        <dbReference type="ARBA" id="ARBA00022692"/>
    </source>
</evidence>
<name>A0ABU5EGB2_9PROT</name>
<gene>
    <name evidence="8" type="ORF">SMD27_18960</name>
</gene>
<evidence type="ECO:0000256" key="1">
    <source>
        <dbReference type="ARBA" id="ARBA00004651"/>
    </source>
</evidence>
<feature type="compositionally biased region" description="Low complexity" evidence="6">
    <location>
        <begin position="1"/>
        <end position="22"/>
    </location>
</feature>
<evidence type="ECO:0000256" key="6">
    <source>
        <dbReference type="SAM" id="MobiDB-lite"/>
    </source>
</evidence>
<protein>
    <submittedName>
        <fullName evidence="8">Cytochrome C oxidase subunit IV family protein</fullName>
    </submittedName>
</protein>
<evidence type="ECO:0000256" key="4">
    <source>
        <dbReference type="ARBA" id="ARBA00022989"/>
    </source>
</evidence>
<dbReference type="RefSeq" id="WP_320510005.1">
    <property type="nucleotide sequence ID" value="NZ_JAXCLW010000006.1"/>
</dbReference>